<evidence type="ECO:0000256" key="5">
    <source>
        <dbReference type="ARBA" id="ARBA00023136"/>
    </source>
</evidence>
<evidence type="ECO:0000256" key="4">
    <source>
        <dbReference type="ARBA" id="ARBA00022989"/>
    </source>
</evidence>
<evidence type="ECO:0000313" key="8">
    <source>
        <dbReference type="Proteomes" id="UP001162029"/>
    </source>
</evidence>
<dbReference type="PANTHER" id="PTHR33966:SF1">
    <property type="entry name" value="PROTEIN ODR-4 HOMOLOG"/>
    <property type="match status" value="1"/>
</dbReference>
<dbReference type="InterPro" id="IPR029454">
    <property type="entry name" value="ODR-4-like"/>
</dbReference>
<dbReference type="GO" id="GO:0012505">
    <property type="term" value="C:endomembrane system"/>
    <property type="evidence" value="ECO:0007669"/>
    <property type="project" value="TreeGrafter"/>
</dbReference>
<evidence type="ECO:0000256" key="1">
    <source>
        <dbReference type="ARBA" id="ARBA00004370"/>
    </source>
</evidence>
<dbReference type="Pfam" id="PF14778">
    <property type="entry name" value="ODR4-like"/>
    <property type="match status" value="1"/>
</dbReference>
<dbReference type="GO" id="GO:0008104">
    <property type="term" value="P:intracellular protein localization"/>
    <property type="evidence" value="ECO:0007669"/>
    <property type="project" value="TreeGrafter"/>
</dbReference>
<sequence>MGRPRQVIVDDQVAAFLSRSVKSAFGLGLLMGQVSFSNVGDFVLAVVPIPSEDESNDTPTGLGDVSVDWVQEVAQQVDRLLPGGITVLGLYVVSTPNVSTQIVPFLRAVAQAVTLPSNLVVEDNVHYVAFVSSKNDISFQSFYDVTDVNKMQMLSAGLKTPTTDMKLKQYRTLIDLDEPIPFVNVFPRRAISAMEVAEKRINEVENQLKLLFRRVQDSIAVLKLTSDTEAQHVNLLTLAAPKSKTLVKARLGGILGGISCVAFVSESEPKANEVAATYLKRDFTKSLLVRLSLARERWADDDEVEPNAVFQEGGVIRLAQRGQVRWRSATVLSRHFFGTVHVFPDEDAMQAVKNAFEILGNDATDDGTSWAAMEVGGQVGSPMDPTFGAKKSEYSKYVYYLLPVGIVLILLVVQNLL</sequence>
<comment type="subcellular location">
    <subcellularLocation>
        <location evidence="1">Membrane</location>
    </subcellularLocation>
</comment>
<evidence type="ECO:0000313" key="7">
    <source>
        <dbReference type="EMBL" id="CAI5721043.1"/>
    </source>
</evidence>
<evidence type="ECO:0000256" key="3">
    <source>
        <dbReference type="ARBA" id="ARBA00022692"/>
    </source>
</evidence>
<keyword evidence="3 6" id="KW-0812">Transmembrane</keyword>
<feature type="transmembrane region" description="Helical" evidence="6">
    <location>
        <begin position="397"/>
        <end position="416"/>
    </location>
</feature>
<keyword evidence="5 6" id="KW-0472">Membrane</keyword>
<dbReference type="GO" id="GO:0016020">
    <property type="term" value="C:membrane"/>
    <property type="evidence" value="ECO:0007669"/>
    <property type="project" value="UniProtKB-SubCell"/>
</dbReference>
<accession>A0AAV0TKA7</accession>
<comment type="similarity">
    <text evidence="2">Belongs to the ODR-4 family.</text>
</comment>
<evidence type="ECO:0000256" key="6">
    <source>
        <dbReference type="SAM" id="Phobius"/>
    </source>
</evidence>
<dbReference type="Proteomes" id="UP001162029">
    <property type="component" value="Unassembled WGS sequence"/>
</dbReference>
<comment type="caution">
    <text evidence="7">The sequence shown here is derived from an EMBL/GenBank/DDBJ whole genome shotgun (WGS) entry which is preliminary data.</text>
</comment>
<dbReference type="PANTHER" id="PTHR33966">
    <property type="entry name" value="PROTEIN ODR-4 HOMOLOG"/>
    <property type="match status" value="1"/>
</dbReference>
<keyword evidence="8" id="KW-1185">Reference proteome</keyword>
<evidence type="ECO:0008006" key="9">
    <source>
        <dbReference type="Google" id="ProtNLM"/>
    </source>
</evidence>
<organism evidence="7 8">
    <name type="scientific">Peronospora destructor</name>
    <dbReference type="NCBI Taxonomy" id="86335"/>
    <lineage>
        <taxon>Eukaryota</taxon>
        <taxon>Sar</taxon>
        <taxon>Stramenopiles</taxon>
        <taxon>Oomycota</taxon>
        <taxon>Peronosporomycetes</taxon>
        <taxon>Peronosporales</taxon>
        <taxon>Peronosporaceae</taxon>
        <taxon>Peronospora</taxon>
    </lineage>
</organism>
<dbReference type="AlphaFoldDB" id="A0AAV0TKA7"/>
<keyword evidence="4 6" id="KW-1133">Transmembrane helix</keyword>
<evidence type="ECO:0000256" key="2">
    <source>
        <dbReference type="ARBA" id="ARBA00010131"/>
    </source>
</evidence>
<protein>
    <recommendedName>
        <fullName evidence="9">Odr-4-like protein</fullName>
    </recommendedName>
</protein>
<gene>
    <name evidence="7" type="ORF">PDE001_LOCUS2368</name>
</gene>
<reference evidence="7" key="1">
    <citation type="submission" date="2022-12" db="EMBL/GenBank/DDBJ databases">
        <authorList>
            <person name="Webb A."/>
        </authorList>
    </citation>
    <scope>NUCLEOTIDE SEQUENCE</scope>
    <source>
        <strain evidence="7">Pd1</strain>
    </source>
</reference>
<dbReference type="EMBL" id="CANTFM010000396">
    <property type="protein sequence ID" value="CAI5721043.1"/>
    <property type="molecule type" value="Genomic_DNA"/>
</dbReference>
<proteinExistence type="inferred from homology"/>
<name>A0AAV0TKA7_9STRA</name>